<dbReference type="GO" id="GO:0016811">
    <property type="term" value="F:hydrolase activity, acting on carbon-nitrogen (but not peptide) bonds, in linear amides"/>
    <property type="evidence" value="ECO:0007669"/>
    <property type="project" value="TreeGrafter"/>
</dbReference>
<reference evidence="3" key="1">
    <citation type="submission" date="2016-10" db="EMBL/GenBank/DDBJ databases">
        <authorList>
            <person name="Varghese N."/>
            <person name="Submissions S."/>
        </authorList>
    </citation>
    <scope>NUCLEOTIDE SEQUENCE [LARGE SCALE GENOMIC DNA]</scope>
    <source>
        <strain evidence="3">S9</strain>
    </source>
</reference>
<organism evidence="2 3">
    <name type="scientific">Salipaludibacillus aurantiacus</name>
    <dbReference type="NCBI Taxonomy" id="1601833"/>
    <lineage>
        <taxon>Bacteria</taxon>
        <taxon>Bacillati</taxon>
        <taxon>Bacillota</taxon>
        <taxon>Bacilli</taxon>
        <taxon>Bacillales</taxon>
        <taxon>Bacillaceae</taxon>
    </lineage>
</organism>
<dbReference type="InterPro" id="IPR023842">
    <property type="entry name" value="Bacillithiol_biosynth_BshB1"/>
</dbReference>
<name>A0A1H9P5P8_9BACI</name>
<dbReference type="RefSeq" id="WP_093047104.1">
    <property type="nucleotide sequence ID" value="NZ_FOGT01000001.1"/>
</dbReference>
<dbReference type="EMBL" id="FOGT01000001">
    <property type="protein sequence ID" value="SER43624.1"/>
    <property type="molecule type" value="Genomic_DNA"/>
</dbReference>
<dbReference type="PANTHER" id="PTHR12993">
    <property type="entry name" value="N-ACETYLGLUCOSAMINYL-PHOSPHATIDYLINOSITOL DE-N-ACETYLASE-RELATED"/>
    <property type="match status" value="1"/>
</dbReference>
<dbReference type="InterPro" id="IPR003737">
    <property type="entry name" value="GlcNAc_PI_deacetylase-related"/>
</dbReference>
<dbReference type="PANTHER" id="PTHR12993:SF30">
    <property type="entry name" value="N-ACETYL-ALPHA-D-GLUCOSAMINYL L-MALATE DEACETYLASE 1"/>
    <property type="match status" value="1"/>
</dbReference>
<dbReference type="InterPro" id="IPR024078">
    <property type="entry name" value="LmbE-like_dom_sf"/>
</dbReference>
<dbReference type="GO" id="GO:0071793">
    <property type="term" value="P:bacillithiol biosynthetic process"/>
    <property type="evidence" value="ECO:0007669"/>
    <property type="project" value="InterPro"/>
</dbReference>
<dbReference type="Proteomes" id="UP000198571">
    <property type="component" value="Unassembled WGS sequence"/>
</dbReference>
<evidence type="ECO:0000256" key="1">
    <source>
        <dbReference type="ARBA" id="ARBA00001947"/>
    </source>
</evidence>
<dbReference type="STRING" id="1601833.SAMN05518684_101161"/>
<dbReference type="SUPFAM" id="SSF102588">
    <property type="entry name" value="LmbE-like"/>
    <property type="match status" value="1"/>
</dbReference>
<protein>
    <submittedName>
        <fullName evidence="2">Bacillithiol biosynthesis deacetylase BshB1</fullName>
    </submittedName>
</protein>
<keyword evidence="3" id="KW-1185">Reference proteome</keyword>
<proteinExistence type="predicted"/>
<dbReference type="NCBIfam" id="TIGR04001">
    <property type="entry name" value="thiol_BshB1"/>
    <property type="match status" value="1"/>
</dbReference>
<comment type="cofactor">
    <cofactor evidence="1">
        <name>Zn(2+)</name>
        <dbReference type="ChEBI" id="CHEBI:29105"/>
    </cofactor>
</comment>
<dbReference type="AlphaFoldDB" id="A0A1H9P5P8"/>
<dbReference type="GO" id="GO:0019213">
    <property type="term" value="F:deacetylase activity"/>
    <property type="evidence" value="ECO:0007669"/>
    <property type="project" value="InterPro"/>
</dbReference>
<accession>A0A1H9P5P8</accession>
<dbReference type="Pfam" id="PF02585">
    <property type="entry name" value="PIG-L"/>
    <property type="match status" value="1"/>
</dbReference>
<evidence type="ECO:0000313" key="3">
    <source>
        <dbReference type="Proteomes" id="UP000198571"/>
    </source>
</evidence>
<evidence type="ECO:0000313" key="2">
    <source>
        <dbReference type="EMBL" id="SER43624.1"/>
    </source>
</evidence>
<sequence length="237" mass="26619">MIHKDRVDILAVGAHPDDVEIGMGGTIAKYKAQGKNIRLVHLTEAELSSNGTVESRQKEAKLACKTLGVPEPVQLQFPDRQLLSCRQEAIEELVKLIRKFKPKLLFAPYHEDRHPDHGHCGELVKEAFFSAGIKKYLEGETEEAFRPSALYFYQINGLSAPDFLIDITEFRDTKYAALHCFKSQFFSRTGTVQTPLNSGFLENLQARERLLGEEAGINAAEGFFSEKPVLIRELLGD</sequence>
<gene>
    <name evidence="2" type="ORF">SAMN05518684_101161</name>
</gene>
<dbReference type="OrthoDB" id="9778719at2"/>
<dbReference type="Gene3D" id="3.40.50.10320">
    <property type="entry name" value="LmbE-like"/>
    <property type="match status" value="1"/>
</dbReference>